<feature type="domain" description="MYND-type" evidence="6">
    <location>
        <begin position="219"/>
        <end position="260"/>
    </location>
</feature>
<feature type="compositionally biased region" description="Basic and acidic residues" evidence="5">
    <location>
        <begin position="141"/>
        <end position="153"/>
    </location>
</feature>
<dbReference type="PROSITE" id="PS50865">
    <property type="entry name" value="ZF_MYND_2"/>
    <property type="match status" value="1"/>
</dbReference>
<dbReference type="eggNOG" id="ENOG502SE8Q">
    <property type="taxonomic scope" value="Eukaryota"/>
</dbReference>
<evidence type="ECO:0000256" key="3">
    <source>
        <dbReference type="ARBA" id="ARBA00022833"/>
    </source>
</evidence>
<evidence type="ECO:0000259" key="6">
    <source>
        <dbReference type="PROSITE" id="PS50865"/>
    </source>
</evidence>
<feature type="compositionally biased region" description="Low complexity" evidence="5">
    <location>
        <begin position="74"/>
        <end position="83"/>
    </location>
</feature>
<evidence type="ECO:0000256" key="1">
    <source>
        <dbReference type="ARBA" id="ARBA00022723"/>
    </source>
</evidence>
<dbReference type="InterPro" id="IPR002893">
    <property type="entry name" value="Znf_MYND"/>
</dbReference>
<keyword evidence="3" id="KW-0862">Zinc</keyword>
<feature type="compositionally biased region" description="Low complexity" evidence="5">
    <location>
        <begin position="170"/>
        <end position="192"/>
    </location>
</feature>
<gene>
    <name evidence="7" type="ORF">THAOC_25129</name>
</gene>
<feature type="region of interest" description="Disordered" evidence="5">
    <location>
        <begin position="35"/>
        <end position="54"/>
    </location>
</feature>
<protein>
    <recommendedName>
        <fullName evidence="6">MYND-type domain-containing protein</fullName>
    </recommendedName>
</protein>
<evidence type="ECO:0000256" key="2">
    <source>
        <dbReference type="ARBA" id="ARBA00022771"/>
    </source>
</evidence>
<dbReference type="Proteomes" id="UP000266841">
    <property type="component" value="Unassembled WGS sequence"/>
</dbReference>
<feature type="region of interest" description="Disordered" evidence="5">
    <location>
        <begin position="170"/>
        <end position="205"/>
    </location>
</feature>
<dbReference type="PROSITE" id="PS01360">
    <property type="entry name" value="ZF_MYND_1"/>
    <property type="match status" value="1"/>
</dbReference>
<keyword evidence="1" id="KW-0479">Metal-binding</keyword>
<keyword evidence="8" id="KW-1185">Reference proteome</keyword>
<dbReference type="SUPFAM" id="SSF144232">
    <property type="entry name" value="HIT/MYND zinc finger-like"/>
    <property type="match status" value="1"/>
</dbReference>
<proteinExistence type="predicted"/>
<comment type="caution">
    <text evidence="7">The sequence shown here is derived from an EMBL/GenBank/DDBJ whole genome shotgun (WGS) entry which is preliminary data.</text>
</comment>
<dbReference type="EMBL" id="AGNL01034618">
    <property type="protein sequence ID" value="EJK55166.1"/>
    <property type="molecule type" value="Genomic_DNA"/>
</dbReference>
<dbReference type="Gene3D" id="6.10.140.2220">
    <property type="match status" value="1"/>
</dbReference>
<sequence>MTVWSASVMPCLACLDTRSSSSRLSRSERLVSAGGRTGLDGARRVPPGRMGREAGVALGLDPGGREELPTLAPAGGHAAAVARRAPEEDAASAADLADASDAHNSLSTVPSLGKGRGHGRASYKLAKYTGASAGAGGRGLGRQDDAQRTQDKDGRGLLEAVLSVLDPVTRFSHLSPQSPSSPRPRGSRETSSAAGLEPARKPSTTNMSRCIPVAAAEACANCGKPKGDGIKLKNCTACRLVKYCGVDCQRAHRKLHKKACKQRVAELKDEQLC</sequence>
<feature type="region of interest" description="Disordered" evidence="5">
    <location>
        <begin position="132"/>
        <end position="153"/>
    </location>
</feature>
<dbReference type="OrthoDB" id="45756at2759"/>
<feature type="region of interest" description="Disordered" evidence="5">
    <location>
        <begin position="74"/>
        <end position="95"/>
    </location>
</feature>
<dbReference type="GO" id="GO:0008270">
    <property type="term" value="F:zinc ion binding"/>
    <property type="evidence" value="ECO:0007669"/>
    <property type="project" value="UniProtKB-KW"/>
</dbReference>
<reference evidence="7 8" key="1">
    <citation type="journal article" date="2012" name="Genome Biol.">
        <title>Genome and low-iron response of an oceanic diatom adapted to chronic iron limitation.</title>
        <authorList>
            <person name="Lommer M."/>
            <person name="Specht M."/>
            <person name="Roy A.S."/>
            <person name="Kraemer L."/>
            <person name="Andreson R."/>
            <person name="Gutowska M.A."/>
            <person name="Wolf J."/>
            <person name="Bergner S.V."/>
            <person name="Schilhabel M.B."/>
            <person name="Klostermeier U.C."/>
            <person name="Beiko R.G."/>
            <person name="Rosenstiel P."/>
            <person name="Hippler M."/>
            <person name="Laroche J."/>
        </authorList>
    </citation>
    <scope>NUCLEOTIDE SEQUENCE [LARGE SCALE GENOMIC DNA]</scope>
    <source>
        <strain evidence="7 8">CCMP1005</strain>
    </source>
</reference>
<organism evidence="7 8">
    <name type="scientific">Thalassiosira oceanica</name>
    <name type="common">Marine diatom</name>
    <dbReference type="NCBI Taxonomy" id="159749"/>
    <lineage>
        <taxon>Eukaryota</taxon>
        <taxon>Sar</taxon>
        <taxon>Stramenopiles</taxon>
        <taxon>Ochrophyta</taxon>
        <taxon>Bacillariophyta</taxon>
        <taxon>Coscinodiscophyceae</taxon>
        <taxon>Thalassiosirophycidae</taxon>
        <taxon>Thalassiosirales</taxon>
        <taxon>Thalassiosiraceae</taxon>
        <taxon>Thalassiosira</taxon>
    </lineage>
</organism>
<evidence type="ECO:0000313" key="8">
    <source>
        <dbReference type="Proteomes" id="UP000266841"/>
    </source>
</evidence>
<evidence type="ECO:0000256" key="4">
    <source>
        <dbReference type="PROSITE-ProRule" id="PRU00134"/>
    </source>
</evidence>
<feature type="non-terminal residue" evidence="7">
    <location>
        <position position="273"/>
    </location>
</feature>
<name>K0S2F6_THAOC</name>
<dbReference type="AlphaFoldDB" id="K0S2F6"/>
<evidence type="ECO:0000313" key="7">
    <source>
        <dbReference type="EMBL" id="EJK55166.1"/>
    </source>
</evidence>
<accession>K0S2F6</accession>
<dbReference type="Pfam" id="PF01753">
    <property type="entry name" value="zf-MYND"/>
    <property type="match status" value="1"/>
</dbReference>
<keyword evidence="2 4" id="KW-0863">Zinc-finger</keyword>
<evidence type="ECO:0000256" key="5">
    <source>
        <dbReference type="SAM" id="MobiDB-lite"/>
    </source>
</evidence>